<feature type="binding site" evidence="5">
    <location>
        <position position="157"/>
    </location>
    <ligand>
        <name>Mg(2+)</name>
        <dbReference type="ChEBI" id="CHEBI:18420"/>
    </ligand>
</feature>
<dbReference type="AlphaFoldDB" id="A0A2J6WX29"/>
<dbReference type="InterPro" id="IPR015813">
    <property type="entry name" value="Pyrv/PenolPyrv_kinase-like_dom"/>
</dbReference>
<evidence type="ECO:0000313" key="7">
    <source>
        <dbReference type="EMBL" id="PMP75686.1"/>
    </source>
</evidence>
<name>A0A2J6WX29_9CHLR</name>
<keyword evidence="7" id="KW-0456">Lyase</keyword>
<evidence type="ECO:0000256" key="5">
    <source>
        <dbReference type="PIRSR" id="PIRSR015582-2"/>
    </source>
</evidence>
<dbReference type="GO" id="GO:0000287">
    <property type="term" value="F:magnesium ion binding"/>
    <property type="evidence" value="ECO:0007669"/>
    <property type="project" value="TreeGrafter"/>
</dbReference>
<evidence type="ECO:0000256" key="1">
    <source>
        <dbReference type="ARBA" id="ARBA00001946"/>
    </source>
</evidence>
<dbReference type="PANTHER" id="PTHR32308">
    <property type="entry name" value="LYASE BETA SUBUNIT, PUTATIVE (AFU_ORTHOLOGUE AFUA_4G13030)-RELATED"/>
    <property type="match status" value="1"/>
</dbReference>
<protein>
    <submittedName>
        <fullName evidence="7">CoA ester lyase</fullName>
    </submittedName>
</protein>
<dbReference type="EMBL" id="PNIQ01000922">
    <property type="protein sequence ID" value="PMP75686.1"/>
    <property type="molecule type" value="Genomic_DNA"/>
</dbReference>
<dbReference type="Gene3D" id="3.20.20.60">
    <property type="entry name" value="Phosphoenolpyruvate-binding domains"/>
    <property type="match status" value="1"/>
</dbReference>
<dbReference type="PIRSF" id="PIRSF015582">
    <property type="entry name" value="Cit_lyase_B"/>
    <property type="match status" value="1"/>
</dbReference>
<keyword evidence="2 5" id="KW-0479">Metal-binding</keyword>
<evidence type="ECO:0000259" key="6">
    <source>
        <dbReference type="Pfam" id="PF03328"/>
    </source>
</evidence>
<feature type="binding site" evidence="5">
    <location>
        <position position="184"/>
    </location>
    <ligand>
        <name>Mg(2+)</name>
        <dbReference type="ChEBI" id="CHEBI:18420"/>
    </ligand>
</feature>
<comment type="cofactor">
    <cofactor evidence="1">
        <name>Mg(2+)</name>
        <dbReference type="ChEBI" id="CHEBI:18420"/>
    </cofactor>
</comment>
<evidence type="ECO:0000313" key="8">
    <source>
        <dbReference type="Proteomes" id="UP000243376"/>
    </source>
</evidence>
<sequence>MRKLPHNFYKPLAIGAPEPIRELPVRPERVVHFFPPHVEKIRARIPEVAKQVDVLCGNLEDAIPVDAKEAARAGFIEVVRNTDFGDTAVWVRVNALNSPWVLDDIAEIVANVGNKLDVIMIPKVEGPWDIHFVDQYLALLEAKHQIRKPILIHALLETAQGMVNLEAIAGASPRMHGFSLGPADLAASRGMKTTRVGGGHPFYGVLADPQEGQTERPFFQQDLWHYTIARMVDVAVANGLRAFYGPFGDIKDEAACEAQFRNAFLLGCTGAWSLAPNQIPIAKRVFSPDVNEVLFAKRILEAMPDGSGVAMIDGKMQDDATWKQAKVIVDLARMIAKKDPELAKAYGFTESL</sequence>
<gene>
    <name evidence="7" type="ORF">C0184_13695</name>
</gene>
<evidence type="ECO:0000256" key="2">
    <source>
        <dbReference type="ARBA" id="ARBA00022723"/>
    </source>
</evidence>
<dbReference type="PANTHER" id="PTHR32308:SF10">
    <property type="entry name" value="CITRATE LYASE SUBUNIT BETA"/>
    <property type="match status" value="1"/>
</dbReference>
<dbReference type="Proteomes" id="UP000243376">
    <property type="component" value="Unassembled WGS sequence"/>
</dbReference>
<accession>A0A2J6WX29</accession>
<dbReference type="InterPro" id="IPR005000">
    <property type="entry name" value="Aldolase/citrate-lyase_domain"/>
</dbReference>
<organism evidence="7 8">
    <name type="scientific">Chloroflexus aggregans</name>
    <dbReference type="NCBI Taxonomy" id="152260"/>
    <lineage>
        <taxon>Bacteria</taxon>
        <taxon>Bacillati</taxon>
        <taxon>Chloroflexota</taxon>
        <taxon>Chloroflexia</taxon>
        <taxon>Chloroflexales</taxon>
        <taxon>Chloroflexineae</taxon>
        <taxon>Chloroflexaceae</taxon>
        <taxon>Chloroflexus</taxon>
    </lineage>
</organism>
<feature type="binding site" evidence="4">
    <location>
        <position position="92"/>
    </location>
    <ligand>
        <name>substrate</name>
    </ligand>
</feature>
<feature type="domain" description="HpcH/HpaI aldolase/citrate lyase" evidence="6">
    <location>
        <begin position="50"/>
        <end position="270"/>
    </location>
</feature>
<evidence type="ECO:0000256" key="3">
    <source>
        <dbReference type="ARBA" id="ARBA00022842"/>
    </source>
</evidence>
<reference evidence="7 8" key="1">
    <citation type="submission" date="2018-01" db="EMBL/GenBank/DDBJ databases">
        <title>Metagenomic assembled genomes from two thermal pools in the Uzon Caldera, Kamchatka, Russia.</title>
        <authorList>
            <person name="Wilkins L."/>
            <person name="Ettinger C."/>
        </authorList>
    </citation>
    <scope>NUCLEOTIDE SEQUENCE [LARGE SCALE GENOMIC DNA]</scope>
    <source>
        <strain evidence="7">ZAV-02</strain>
    </source>
</reference>
<dbReference type="SUPFAM" id="SSF51621">
    <property type="entry name" value="Phosphoenolpyruvate/pyruvate domain"/>
    <property type="match status" value="1"/>
</dbReference>
<dbReference type="GO" id="GO:0016829">
    <property type="term" value="F:lyase activity"/>
    <property type="evidence" value="ECO:0007669"/>
    <property type="project" value="UniProtKB-KW"/>
</dbReference>
<keyword evidence="3 5" id="KW-0460">Magnesium</keyword>
<comment type="caution">
    <text evidence="7">The sequence shown here is derived from an EMBL/GenBank/DDBJ whole genome shotgun (WGS) entry which is preliminary data.</text>
</comment>
<feature type="binding site" evidence="4">
    <location>
        <position position="157"/>
    </location>
    <ligand>
        <name>substrate</name>
    </ligand>
</feature>
<dbReference type="InterPro" id="IPR040442">
    <property type="entry name" value="Pyrv_kinase-like_dom_sf"/>
</dbReference>
<dbReference type="Pfam" id="PF03328">
    <property type="entry name" value="HpcH_HpaI"/>
    <property type="match status" value="1"/>
</dbReference>
<evidence type="ECO:0000256" key="4">
    <source>
        <dbReference type="PIRSR" id="PIRSR015582-1"/>
    </source>
</evidence>
<proteinExistence type="predicted"/>
<dbReference type="InterPro" id="IPR011206">
    <property type="entry name" value="Citrate_lyase_beta/mcl1/mcl2"/>
</dbReference>
<dbReference type="GO" id="GO:0006107">
    <property type="term" value="P:oxaloacetate metabolic process"/>
    <property type="evidence" value="ECO:0007669"/>
    <property type="project" value="TreeGrafter"/>
</dbReference>